<dbReference type="InterPro" id="IPR035899">
    <property type="entry name" value="DBL_dom_sf"/>
</dbReference>
<gene>
    <name evidence="1" type="ORF">Tco_0956219</name>
</gene>
<reference evidence="1" key="2">
    <citation type="submission" date="2022-01" db="EMBL/GenBank/DDBJ databases">
        <authorList>
            <person name="Yamashiro T."/>
            <person name="Shiraishi A."/>
            <person name="Satake H."/>
            <person name="Nakayama K."/>
        </authorList>
    </citation>
    <scope>NUCLEOTIDE SEQUENCE</scope>
</reference>
<name>A0ABQ5E9E3_9ASTR</name>
<comment type="caution">
    <text evidence="1">The sequence shown here is derived from an EMBL/GenBank/DDBJ whole genome shotgun (WGS) entry which is preliminary data.</text>
</comment>
<sequence length="219" mass="26100">MTEPTVEEYMTIARKDYNSGTNKKYMIELKAQFLLELGDNAFSGTNGEDAIETNGANIKFEWDPTNIKFESWLASKFRNHKTIDRYTKNALWDYWRRGDDKEVITDKELSNLRNDNLIKENEIAQIFRIDTDIFRFETPLCEAFKEFNYLSQIDVDVLIKDIPGFKAYEEYKDNWIYEWNDGIPWVKEKLWIDDGVWTKPFNTIIHECNKLCFKNRIAK</sequence>
<evidence type="ECO:0000313" key="2">
    <source>
        <dbReference type="Proteomes" id="UP001151760"/>
    </source>
</evidence>
<protein>
    <submittedName>
        <fullName evidence="1">VIER F-box protein 2</fullName>
    </submittedName>
</protein>
<proteinExistence type="predicted"/>
<reference evidence="1" key="1">
    <citation type="journal article" date="2022" name="Int. J. Mol. Sci.">
        <title>Draft Genome of Tanacetum Coccineum: Genomic Comparison of Closely Related Tanacetum-Family Plants.</title>
        <authorList>
            <person name="Yamashiro T."/>
            <person name="Shiraishi A."/>
            <person name="Nakayama K."/>
            <person name="Satake H."/>
        </authorList>
    </citation>
    <scope>NUCLEOTIDE SEQUENCE</scope>
</reference>
<dbReference type="SUPFAM" id="SSF48065">
    <property type="entry name" value="DBL homology domain (DH-domain)"/>
    <property type="match status" value="1"/>
</dbReference>
<accession>A0ABQ5E9E3</accession>
<keyword evidence="2" id="KW-1185">Reference proteome</keyword>
<dbReference type="Proteomes" id="UP001151760">
    <property type="component" value="Unassembled WGS sequence"/>
</dbReference>
<organism evidence="1 2">
    <name type="scientific">Tanacetum coccineum</name>
    <dbReference type="NCBI Taxonomy" id="301880"/>
    <lineage>
        <taxon>Eukaryota</taxon>
        <taxon>Viridiplantae</taxon>
        <taxon>Streptophyta</taxon>
        <taxon>Embryophyta</taxon>
        <taxon>Tracheophyta</taxon>
        <taxon>Spermatophyta</taxon>
        <taxon>Magnoliopsida</taxon>
        <taxon>eudicotyledons</taxon>
        <taxon>Gunneridae</taxon>
        <taxon>Pentapetalae</taxon>
        <taxon>asterids</taxon>
        <taxon>campanulids</taxon>
        <taxon>Asterales</taxon>
        <taxon>Asteraceae</taxon>
        <taxon>Asteroideae</taxon>
        <taxon>Anthemideae</taxon>
        <taxon>Anthemidinae</taxon>
        <taxon>Tanacetum</taxon>
    </lineage>
</organism>
<dbReference type="EMBL" id="BQNB010016073">
    <property type="protein sequence ID" value="GJT47504.1"/>
    <property type="molecule type" value="Genomic_DNA"/>
</dbReference>
<evidence type="ECO:0000313" key="1">
    <source>
        <dbReference type="EMBL" id="GJT47504.1"/>
    </source>
</evidence>